<dbReference type="Pfam" id="PF03968">
    <property type="entry name" value="LptD_N"/>
    <property type="match status" value="1"/>
</dbReference>
<evidence type="ECO:0000259" key="2">
    <source>
        <dbReference type="Pfam" id="PF03968"/>
    </source>
</evidence>
<accession>A0A4R3KE68</accession>
<dbReference type="OrthoDB" id="1664915at2"/>
<dbReference type="InterPro" id="IPR005653">
    <property type="entry name" value="OstA-like_N"/>
</dbReference>
<keyword evidence="1" id="KW-0732">Signal</keyword>
<sequence>MRILKISLFMLVVMLISTCTVAFASPKVTADKTTFDILTGTYKLDGNVRVETNRFTVTADHAQVNLSSFEVWAQNNINCVYNQDGTAPMNFSGDNLYGSWNDKTITVKGGTEFKTGSLVIKADKTSFNWDTKIADFSGNVVVTQDGKTKTYDQVKYNVAENKFLDNNTTAN</sequence>
<feature type="chain" id="PRO_5020997802" description="Organic solvent tolerance-like N-terminal domain-containing protein" evidence="1">
    <location>
        <begin position="25"/>
        <end position="171"/>
    </location>
</feature>
<keyword evidence="4" id="KW-1185">Reference proteome</keyword>
<protein>
    <recommendedName>
        <fullName evidence="2">Organic solvent tolerance-like N-terminal domain-containing protein</fullName>
    </recommendedName>
</protein>
<dbReference type="Gene3D" id="2.60.450.10">
    <property type="entry name" value="Lipopolysaccharide (LPS) transport protein A like domain"/>
    <property type="match status" value="1"/>
</dbReference>
<evidence type="ECO:0000256" key="1">
    <source>
        <dbReference type="SAM" id="SignalP"/>
    </source>
</evidence>
<dbReference type="RefSeq" id="WP_132547234.1">
    <property type="nucleotide sequence ID" value="NZ_SMAA01000002.1"/>
</dbReference>
<reference evidence="3 4" key="1">
    <citation type="submission" date="2019-03" db="EMBL/GenBank/DDBJ databases">
        <title>Genomic Encyclopedia of Type Strains, Phase IV (KMG-IV): sequencing the most valuable type-strain genomes for metagenomic binning, comparative biology and taxonomic classification.</title>
        <authorList>
            <person name="Goeker M."/>
        </authorList>
    </citation>
    <scope>NUCLEOTIDE SEQUENCE [LARGE SCALE GENOMIC DNA]</scope>
    <source>
        <strain evidence="3 4">DSM 20467</strain>
    </source>
</reference>
<comment type="caution">
    <text evidence="3">The sequence shown here is derived from an EMBL/GenBank/DDBJ whole genome shotgun (WGS) entry which is preliminary data.</text>
</comment>
<gene>
    <name evidence="3" type="ORF">EDC37_10285</name>
</gene>
<organism evidence="3 4">
    <name type="scientific">Pectinatus cerevisiiphilus</name>
    <dbReference type="NCBI Taxonomy" id="86956"/>
    <lineage>
        <taxon>Bacteria</taxon>
        <taxon>Bacillati</taxon>
        <taxon>Bacillota</taxon>
        <taxon>Negativicutes</taxon>
        <taxon>Selenomonadales</taxon>
        <taxon>Selenomonadaceae</taxon>
        <taxon>Pectinatus</taxon>
    </lineage>
</organism>
<evidence type="ECO:0000313" key="3">
    <source>
        <dbReference type="EMBL" id="TCS81385.1"/>
    </source>
</evidence>
<proteinExistence type="predicted"/>
<dbReference type="Proteomes" id="UP000295188">
    <property type="component" value="Unassembled WGS sequence"/>
</dbReference>
<name>A0A4R3KE68_9FIRM</name>
<dbReference type="AlphaFoldDB" id="A0A4R3KE68"/>
<evidence type="ECO:0000313" key="4">
    <source>
        <dbReference type="Proteomes" id="UP000295188"/>
    </source>
</evidence>
<dbReference type="EMBL" id="SMAA01000002">
    <property type="protein sequence ID" value="TCS81385.1"/>
    <property type="molecule type" value="Genomic_DNA"/>
</dbReference>
<feature type="signal peptide" evidence="1">
    <location>
        <begin position="1"/>
        <end position="24"/>
    </location>
</feature>
<feature type="domain" description="Organic solvent tolerance-like N-terminal" evidence="2">
    <location>
        <begin position="27"/>
        <end position="160"/>
    </location>
</feature>